<dbReference type="InterPro" id="IPR013747">
    <property type="entry name" value="ACP_syn_III_C"/>
</dbReference>
<accession>A0A6N9TLM6</accession>
<dbReference type="Pfam" id="PF08545">
    <property type="entry name" value="ACP_syn_III"/>
    <property type="match status" value="1"/>
</dbReference>
<dbReference type="Gene3D" id="3.40.47.10">
    <property type="match status" value="1"/>
</dbReference>
<keyword evidence="10 12" id="KW-0012">Acyltransferase</keyword>
<name>A0A6N9TLM6_DISTH</name>
<feature type="domain" description="Beta-ketoacyl-[acyl-carrier-protein] synthase III N-terminal" evidence="14">
    <location>
        <begin position="108"/>
        <end position="186"/>
    </location>
</feature>
<dbReference type="InterPro" id="IPR013751">
    <property type="entry name" value="ACP_syn_III_N"/>
</dbReference>
<dbReference type="HAMAP" id="MF_01815">
    <property type="entry name" value="FabH"/>
    <property type="match status" value="1"/>
</dbReference>
<feature type="active site" evidence="12">
    <location>
        <position position="114"/>
    </location>
</feature>
<proteinExistence type="inferred from homology"/>
<keyword evidence="16" id="KW-1185">Reference proteome</keyword>
<keyword evidence="9 12" id="KW-0275">Fatty acid biosynthesis</keyword>
<evidence type="ECO:0000256" key="6">
    <source>
        <dbReference type="ARBA" id="ARBA00022679"/>
    </source>
</evidence>
<evidence type="ECO:0000256" key="10">
    <source>
        <dbReference type="ARBA" id="ARBA00023315"/>
    </source>
</evidence>
<dbReference type="InterPro" id="IPR016039">
    <property type="entry name" value="Thiolase-like"/>
</dbReference>
<feature type="active site" evidence="12">
    <location>
        <position position="284"/>
    </location>
</feature>
<dbReference type="GO" id="GO:0005737">
    <property type="term" value="C:cytoplasm"/>
    <property type="evidence" value="ECO:0007669"/>
    <property type="project" value="UniProtKB-SubCell"/>
</dbReference>
<evidence type="ECO:0000259" key="13">
    <source>
        <dbReference type="Pfam" id="PF08541"/>
    </source>
</evidence>
<dbReference type="NCBIfam" id="TIGR00747">
    <property type="entry name" value="fabH"/>
    <property type="match status" value="1"/>
</dbReference>
<dbReference type="EMBL" id="JAAGRR010000039">
    <property type="protein sequence ID" value="NDY42181.1"/>
    <property type="molecule type" value="Genomic_DNA"/>
</dbReference>
<evidence type="ECO:0000256" key="4">
    <source>
        <dbReference type="ARBA" id="ARBA00022490"/>
    </source>
</evidence>
<keyword evidence="4 12" id="KW-0963">Cytoplasm</keyword>
<comment type="caution">
    <text evidence="15">The sequence shown here is derived from an EMBL/GenBank/DDBJ whole genome shotgun (WGS) entry which is preliminary data.</text>
</comment>
<comment type="catalytic activity">
    <reaction evidence="11">
        <text>malonyl-[ACP] + acetyl-CoA + H(+) = 3-oxobutanoyl-[ACP] + CO2 + CoA</text>
        <dbReference type="Rhea" id="RHEA:12080"/>
        <dbReference type="Rhea" id="RHEA-COMP:9623"/>
        <dbReference type="Rhea" id="RHEA-COMP:9625"/>
        <dbReference type="ChEBI" id="CHEBI:15378"/>
        <dbReference type="ChEBI" id="CHEBI:16526"/>
        <dbReference type="ChEBI" id="CHEBI:57287"/>
        <dbReference type="ChEBI" id="CHEBI:57288"/>
        <dbReference type="ChEBI" id="CHEBI:78449"/>
        <dbReference type="ChEBI" id="CHEBI:78450"/>
        <dbReference type="EC" id="2.3.1.180"/>
    </reaction>
    <physiologicalReaction direction="left-to-right" evidence="11">
        <dbReference type="Rhea" id="RHEA:12081"/>
    </physiologicalReaction>
</comment>
<dbReference type="EC" id="2.3.1.180" evidence="3 12"/>
<dbReference type="CDD" id="cd00830">
    <property type="entry name" value="KAS_III"/>
    <property type="match status" value="1"/>
</dbReference>
<keyword evidence="5 12" id="KW-0444">Lipid biosynthesis</keyword>
<comment type="similarity">
    <text evidence="2 12">Belongs to the thiolase-like superfamily. FabH family.</text>
</comment>
<comment type="domain">
    <text evidence="12">The last Arg residue of the ACP-binding site is essential for the weak association between ACP/AcpP and FabH.</text>
</comment>
<evidence type="ECO:0000313" key="16">
    <source>
        <dbReference type="Proteomes" id="UP000469346"/>
    </source>
</evidence>
<evidence type="ECO:0000256" key="12">
    <source>
        <dbReference type="HAMAP-Rule" id="MF_01815"/>
    </source>
</evidence>
<dbReference type="Pfam" id="PF08541">
    <property type="entry name" value="ACP_syn_III_C"/>
    <property type="match status" value="1"/>
</dbReference>
<evidence type="ECO:0000256" key="9">
    <source>
        <dbReference type="ARBA" id="ARBA00023160"/>
    </source>
</evidence>
<dbReference type="GO" id="GO:0004315">
    <property type="term" value="F:3-oxoacyl-[acyl-carrier-protein] synthase activity"/>
    <property type="evidence" value="ECO:0007669"/>
    <property type="project" value="InterPro"/>
</dbReference>
<dbReference type="PANTHER" id="PTHR34069:SF2">
    <property type="entry name" value="BETA-KETOACYL-[ACYL-CARRIER-PROTEIN] SYNTHASE III"/>
    <property type="match status" value="1"/>
</dbReference>
<keyword evidence="7 12" id="KW-0276">Fatty acid metabolism</keyword>
<feature type="active site" evidence="12">
    <location>
        <position position="254"/>
    </location>
</feature>
<keyword evidence="8 12" id="KW-0443">Lipid metabolism</keyword>
<dbReference type="GO" id="GO:0006633">
    <property type="term" value="P:fatty acid biosynthetic process"/>
    <property type="evidence" value="ECO:0007669"/>
    <property type="project" value="UniProtKB-UniRule"/>
</dbReference>
<dbReference type="AlphaFoldDB" id="A0A6N9TLM6"/>
<dbReference type="FunFam" id="3.40.47.10:FF:000004">
    <property type="entry name" value="3-oxoacyl-[acyl-carrier-protein] synthase 3"/>
    <property type="match status" value="1"/>
</dbReference>
<comment type="subcellular location">
    <subcellularLocation>
        <location evidence="12">Cytoplasm</location>
    </subcellularLocation>
</comment>
<reference evidence="15 16" key="1">
    <citation type="submission" date="2020-02" db="EMBL/GenBank/DDBJ databases">
        <title>Comparative genomics of sulfur disproportionating microorganisms.</title>
        <authorList>
            <person name="Ward L.M."/>
            <person name="Bertran E."/>
            <person name="Johnston D.T."/>
        </authorList>
    </citation>
    <scope>NUCLEOTIDE SEQUENCE [LARGE SCALE GENOMIC DNA]</scope>
    <source>
        <strain evidence="15 16">DSM 100025</strain>
    </source>
</reference>
<evidence type="ECO:0000256" key="5">
    <source>
        <dbReference type="ARBA" id="ARBA00022516"/>
    </source>
</evidence>
<organism evidence="15 16">
    <name type="scientific">Dissulfurirhabdus thermomarina</name>
    <dbReference type="NCBI Taxonomy" id="1765737"/>
    <lineage>
        <taxon>Bacteria</taxon>
        <taxon>Deltaproteobacteria</taxon>
        <taxon>Dissulfurirhabdaceae</taxon>
        <taxon>Dissulfurirhabdus</taxon>
    </lineage>
</organism>
<keyword evidence="12" id="KW-0511">Multifunctional enzyme</keyword>
<dbReference type="RefSeq" id="WP_163298327.1">
    <property type="nucleotide sequence ID" value="NZ_JAAGRR010000039.1"/>
</dbReference>
<feature type="domain" description="Beta-ketoacyl-[acyl-carrier-protein] synthase III C-terminal" evidence="13">
    <location>
        <begin position="238"/>
        <end position="327"/>
    </location>
</feature>
<evidence type="ECO:0000256" key="8">
    <source>
        <dbReference type="ARBA" id="ARBA00023098"/>
    </source>
</evidence>
<feature type="region of interest" description="ACP-binding" evidence="12">
    <location>
        <begin position="255"/>
        <end position="259"/>
    </location>
</feature>
<dbReference type="UniPathway" id="UPA00094"/>
<dbReference type="GO" id="GO:0033818">
    <property type="term" value="F:beta-ketoacyl-acyl-carrier-protein synthase III activity"/>
    <property type="evidence" value="ECO:0007669"/>
    <property type="project" value="UniProtKB-UniRule"/>
</dbReference>
<sequence length="327" mass="35451">MPTRSIILGTGACLPRKVLTNFDLEKMVDTSDEWITTRTGIRQRRIAGDDEPNSRLATEAARRALDMAGVHPRELDLVIVGTMTPDTPMPTTACLVQHALGAKNAGAFDLGAACSGFLYGLSVADKFIRDNRRLKVLVIGSEVLSRRTNWQDRNTCVLFGDGAGAAVLTGTREDRGILSTHLHADGSLGDLLTIRGLGTAHPVTPELLEKGWQYIEMQGSEVFKHAVRSLEGVAWEALEANGWRGDDVDLLVAHQANVRILDFLRDRLGLSRDQVFINIDKYGNTSAASIPIALDEANRAGRLAPGTRVLILAFGGGFTWGAAALKW</sequence>
<dbReference type="GO" id="GO:0044550">
    <property type="term" value="P:secondary metabolite biosynthetic process"/>
    <property type="evidence" value="ECO:0007669"/>
    <property type="project" value="TreeGrafter"/>
</dbReference>
<evidence type="ECO:0000256" key="11">
    <source>
        <dbReference type="ARBA" id="ARBA00051096"/>
    </source>
</evidence>
<evidence type="ECO:0000256" key="7">
    <source>
        <dbReference type="ARBA" id="ARBA00022832"/>
    </source>
</evidence>
<comment type="pathway">
    <text evidence="1 12">Lipid metabolism; fatty acid biosynthesis.</text>
</comment>
<evidence type="ECO:0000259" key="14">
    <source>
        <dbReference type="Pfam" id="PF08545"/>
    </source>
</evidence>
<evidence type="ECO:0000256" key="3">
    <source>
        <dbReference type="ARBA" id="ARBA00012333"/>
    </source>
</evidence>
<keyword evidence="6 12" id="KW-0808">Transferase</keyword>
<comment type="function">
    <text evidence="12">Catalyzes the condensation reaction of fatty acid synthesis by the addition to an acyl acceptor of two carbons from malonyl-ACP. Catalyzes the first condensation reaction which initiates fatty acid synthesis and may therefore play a role in governing the total rate of fatty acid production. Possesses both acetoacetyl-ACP synthase and acetyl transacylase activities. Its substrate specificity determines the biosynthesis of branched-chain and/or straight-chain of fatty acids.</text>
</comment>
<evidence type="ECO:0000256" key="2">
    <source>
        <dbReference type="ARBA" id="ARBA00008642"/>
    </source>
</evidence>
<evidence type="ECO:0000313" key="15">
    <source>
        <dbReference type="EMBL" id="NDY42181.1"/>
    </source>
</evidence>
<comment type="subunit">
    <text evidence="12">Homodimer.</text>
</comment>
<dbReference type="Proteomes" id="UP000469346">
    <property type="component" value="Unassembled WGS sequence"/>
</dbReference>
<gene>
    <name evidence="12" type="primary">fabH</name>
    <name evidence="15" type="ORF">G3N55_04885</name>
</gene>
<dbReference type="PANTHER" id="PTHR34069">
    <property type="entry name" value="3-OXOACYL-[ACYL-CARRIER-PROTEIN] SYNTHASE 3"/>
    <property type="match status" value="1"/>
</dbReference>
<evidence type="ECO:0000256" key="1">
    <source>
        <dbReference type="ARBA" id="ARBA00005194"/>
    </source>
</evidence>
<dbReference type="InterPro" id="IPR004655">
    <property type="entry name" value="FabH"/>
</dbReference>
<dbReference type="SUPFAM" id="SSF53901">
    <property type="entry name" value="Thiolase-like"/>
    <property type="match status" value="1"/>
</dbReference>
<protein>
    <recommendedName>
        <fullName evidence="3 12">Beta-ketoacyl-[acyl-carrier-protein] synthase III</fullName>
        <shortName evidence="12">Beta-ketoacyl-ACP synthase III</shortName>
        <shortName evidence="12">KAS III</shortName>
        <ecNumber evidence="3 12">2.3.1.180</ecNumber>
    </recommendedName>
    <alternativeName>
        <fullName evidence="12">3-oxoacyl-[acyl-carrier-protein] synthase 3</fullName>
    </alternativeName>
    <alternativeName>
        <fullName evidence="12">3-oxoacyl-[acyl-carrier-protein] synthase III</fullName>
    </alternativeName>
</protein>
<dbReference type="NCBIfam" id="NF006829">
    <property type="entry name" value="PRK09352.1"/>
    <property type="match status" value="1"/>
</dbReference>